<evidence type="ECO:0000313" key="2">
    <source>
        <dbReference type="EMBL" id="CAB64780.1"/>
    </source>
</evidence>
<dbReference type="Gene3D" id="1.10.260.40">
    <property type="entry name" value="lambda repressor-like DNA-binding domains"/>
    <property type="match status" value="1"/>
</dbReference>
<organism evidence="2">
    <name type="scientific">Salmonella phage MB78</name>
    <dbReference type="NCBI Taxonomy" id="52971"/>
    <lineage>
        <taxon>Viruses</taxon>
        <taxon>Duplodnaviria</taxon>
        <taxon>Heunggongvirae</taxon>
        <taxon>Uroviricota</taxon>
        <taxon>Caudoviricetes</taxon>
    </lineage>
</organism>
<dbReference type="EMBL" id="AJ249347">
    <property type="protein sequence ID" value="CAB64780.1"/>
    <property type="molecule type" value="Genomic_DNA"/>
</dbReference>
<dbReference type="EMBL" id="Y19203">
    <property type="protein sequence ID" value="CAB59890.1"/>
    <property type="molecule type" value="Genomic_DNA"/>
</dbReference>
<gene>
    <name evidence="2" type="primary">g7</name>
</gene>
<sequence>MQQSELGALVYERRRKEIGMGQTELAFKAWCIPKPYNHLATGRVCKVDCFKIFHIADALGVDPRWLKA</sequence>
<reference evidence="2" key="2">
    <citation type="journal article" date="2001" name="Virus Genes">
        <title>Identification of a strong promoter of bacteriophage MB78 that interacts with a host coded factor and regulates the expression of a structural protein.</title>
        <authorList>
            <person name="Zargar M.A."/>
            <person name="Chaturvedi D."/>
            <person name="Chakroborty M."/>
        </authorList>
    </citation>
    <scope>NUCLEOTIDE SEQUENCE</scope>
</reference>
<dbReference type="CDD" id="cd00093">
    <property type="entry name" value="HTH_XRE"/>
    <property type="match status" value="1"/>
</dbReference>
<dbReference type="GO" id="GO:0003677">
    <property type="term" value="F:DNA binding"/>
    <property type="evidence" value="ECO:0007669"/>
    <property type="project" value="InterPro"/>
</dbReference>
<reference evidence="1" key="1">
    <citation type="submission" date="1999-07" db="EMBL/GenBank/DDBJ databases">
        <title>Identification and molecular analysis of a strong promoter of bacteriophage MB78 that interacts with a host-coded factor.</title>
        <authorList>
            <person name="Zargor M.A."/>
            <person name="Chaturvedi D."/>
            <person name="Chakravorty M."/>
        </authorList>
    </citation>
    <scope>NUCLEOTIDE SEQUENCE</scope>
</reference>
<name>Q9T0Q2_9CAUD</name>
<protein>
    <submittedName>
        <fullName evidence="1">8 kDa</fullName>
    </submittedName>
    <submittedName>
        <fullName evidence="2">Gp7</fullName>
    </submittedName>
</protein>
<dbReference type="InterPro" id="IPR010982">
    <property type="entry name" value="Lambda_DNA-bd_dom_sf"/>
</dbReference>
<proteinExistence type="predicted"/>
<accession>Q9T0Q2</accession>
<dbReference type="SUPFAM" id="SSF47413">
    <property type="entry name" value="lambda repressor-like DNA-binding domains"/>
    <property type="match status" value="1"/>
</dbReference>
<dbReference type="SMR" id="Q9T0Q2"/>
<dbReference type="InterPro" id="IPR001387">
    <property type="entry name" value="Cro/C1-type_HTH"/>
</dbReference>
<evidence type="ECO:0000313" key="1">
    <source>
        <dbReference type="EMBL" id="CAB59890.1"/>
    </source>
</evidence>